<dbReference type="PANTHER" id="PTHR42978">
    <property type="entry name" value="QUORUM-QUENCHING LACTONASE YTNP-RELATED-RELATED"/>
    <property type="match status" value="1"/>
</dbReference>
<accession>A0A1Y0Y9W7</accession>
<feature type="domain" description="Metallo-beta-lactamase" evidence="5">
    <location>
        <begin position="72"/>
        <end position="280"/>
    </location>
</feature>
<dbReference type="SMART" id="SM00849">
    <property type="entry name" value="Lactamase_B"/>
    <property type="match status" value="1"/>
</dbReference>
<gene>
    <name evidence="6" type="ORF">S1001342_02937</name>
</gene>
<dbReference type="OrthoDB" id="9773738at2"/>
<keyword evidence="2" id="KW-0479">Metal-binding</keyword>
<dbReference type="InterPro" id="IPR036866">
    <property type="entry name" value="RibonucZ/Hydroxyglut_hydro"/>
</dbReference>
<evidence type="ECO:0000259" key="5">
    <source>
        <dbReference type="SMART" id="SM00849"/>
    </source>
</evidence>
<keyword evidence="4" id="KW-0862">Zinc</keyword>
<dbReference type="InterPro" id="IPR051013">
    <property type="entry name" value="MBL_superfamily_lactonases"/>
</dbReference>
<dbReference type="SUPFAM" id="SSF56281">
    <property type="entry name" value="Metallo-hydrolase/oxidoreductase"/>
    <property type="match status" value="1"/>
</dbReference>
<geneLocation type="plasmid" evidence="7">
    <name>pap1342-3</name>
</geneLocation>
<evidence type="ECO:0000313" key="7">
    <source>
        <dbReference type="Proteomes" id="UP000196205"/>
    </source>
</evidence>
<dbReference type="InterPro" id="IPR001279">
    <property type="entry name" value="Metallo-B-lactamas"/>
</dbReference>
<dbReference type="AlphaFoldDB" id="A0A1Y0Y9W7"/>
<dbReference type="GO" id="GO:0046872">
    <property type="term" value="F:metal ion binding"/>
    <property type="evidence" value="ECO:0007669"/>
    <property type="project" value="UniProtKB-KW"/>
</dbReference>
<evidence type="ECO:0000256" key="3">
    <source>
        <dbReference type="ARBA" id="ARBA00022801"/>
    </source>
</evidence>
<keyword evidence="3" id="KW-0378">Hydrolase</keyword>
<dbReference type="Gene3D" id="3.60.15.10">
    <property type="entry name" value="Ribonuclease Z/Hydroxyacylglutathione hydrolase-like"/>
    <property type="match status" value="1"/>
</dbReference>
<dbReference type="CDD" id="cd07720">
    <property type="entry name" value="OPHC2-like_MBL-fold"/>
    <property type="match status" value="1"/>
</dbReference>
<evidence type="ECO:0000256" key="4">
    <source>
        <dbReference type="ARBA" id="ARBA00022833"/>
    </source>
</evidence>
<reference evidence="6 7" key="1">
    <citation type="submission" date="2017-05" db="EMBL/GenBank/DDBJ databases">
        <title>Genome sequence of Acetobacter pasteurianus subsp. pasteurianus strain SRCM101342.</title>
        <authorList>
            <person name="Cho S.H."/>
        </authorList>
    </citation>
    <scope>NUCLEOTIDE SEQUENCE [LARGE SCALE GENOMIC DNA]</scope>
    <source>
        <strain evidence="6 7">SRCM101342</strain>
        <plasmid evidence="7">pap1342-3</plasmid>
    </source>
</reference>
<comment type="similarity">
    <text evidence="1">Belongs to the metallo-beta-lactamase superfamily.</text>
</comment>
<dbReference type="PANTHER" id="PTHR42978:SF6">
    <property type="entry name" value="QUORUM-QUENCHING LACTONASE YTNP-RELATED"/>
    <property type="match status" value="1"/>
</dbReference>
<protein>
    <recommendedName>
        <fullName evidence="5">Metallo-beta-lactamase domain-containing protein</fullName>
    </recommendedName>
</protein>
<evidence type="ECO:0000256" key="1">
    <source>
        <dbReference type="ARBA" id="ARBA00007749"/>
    </source>
</evidence>
<dbReference type="GO" id="GO:0016787">
    <property type="term" value="F:hydrolase activity"/>
    <property type="evidence" value="ECO:0007669"/>
    <property type="project" value="UniProtKB-KW"/>
</dbReference>
<evidence type="ECO:0000313" key="6">
    <source>
        <dbReference type="EMBL" id="ARW49227.1"/>
    </source>
</evidence>
<sequence length="305" mass="33918">MSTSNSSQYASRFHQGQGFYSFSLGNLTVTSVSDGFLVFDDPQAALAPKADSQEFDTILRKKFLSSDTAYTHINTLLIEGNGKKVLIDNGCGDSLGPSAGLLVKHLANAGVKASEIDIVLVSHAHPDHIFGTITRTGEHVFPNAHYMISKEEWDFWTDPNIKISSPFGDEMARAAILGAQRHLKAIEDRVSFFDSEQEIMPGIRAIRAFGHTPGMMAFIITSNRKRLIYTADALHHFVVTLARPDWELGVDNDPVEAIVTRMRLLEKITSVEAPLVHVPHFPFPGIGHIREEHAGYVWEPVVWEW</sequence>
<dbReference type="EMBL" id="CP021512">
    <property type="protein sequence ID" value="ARW49227.1"/>
    <property type="molecule type" value="Genomic_DNA"/>
</dbReference>
<organism evidence="6 7">
    <name type="scientific">Acetobacter pasteurianus subsp. pasteurianus</name>
    <dbReference type="NCBI Taxonomy" id="481145"/>
    <lineage>
        <taxon>Bacteria</taxon>
        <taxon>Pseudomonadati</taxon>
        <taxon>Pseudomonadota</taxon>
        <taxon>Alphaproteobacteria</taxon>
        <taxon>Acetobacterales</taxon>
        <taxon>Acetobacteraceae</taxon>
        <taxon>Acetobacter</taxon>
    </lineage>
</organism>
<dbReference type="Pfam" id="PF00753">
    <property type="entry name" value="Lactamase_B"/>
    <property type="match status" value="1"/>
</dbReference>
<evidence type="ECO:0000256" key="2">
    <source>
        <dbReference type="ARBA" id="ARBA00022723"/>
    </source>
</evidence>
<dbReference type="RefSeq" id="WP_083824502.1">
    <property type="nucleotide sequence ID" value="NZ_CP021512.1"/>
</dbReference>
<dbReference type="Proteomes" id="UP000196205">
    <property type="component" value="Plasmid pAP1342-3"/>
</dbReference>
<name>A0A1Y0Y9W7_ACEPA</name>
<proteinExistence type="inferred from homology"/>
<keyword evidence="6" id="KW-0614">Plasmid</keyword>